<dbReference type="Gene3D" id="3.80.10.10">
    <property type="entry name" value="Ribonuclease Inhibitor"/>
    <property type="match status" value="1"/>
</dbReference>
<feature type="region of interest" description="Disordered" evidence="1">
    <location>
        <begin position="204"/>
        <end position="237"/>
    </location>
</feature>
<keyword evidence="2" id="KW-1133">Transmembrane helix</keyword>
<accession>A0A7S4K488</accession>
<evidence type="ECO:0000256" key="1">
    <source>
        <dbReference type="SAM" id="MobiDB-lite"/>
    </source>
</evidence>
<keyword evidence="2" id="KW-0472">Membrane</keyword>
<dbReference type="InterPro" id="IPR001611">
    <property type="entry name" value="Leu-rich_rpt"/>
</dbReference>
<proteinExistence type="predicted"/>
<sequence length="251" mass="28688">MALTKLRSIILDDNELNGEIPSNFAQLVDFDNYHYSVLQTFSAGNNNFEGPLPSWICAVEYISLIGSTFLCPVPKCCVYDNVNVNDNDDTNNIKYCGEQDCPFIHYPSPSPTPFLPSPSPSPTPSPPSPVTPVHPSLPPSPSPSPSFFTKDSITKFLLLLFFTVGLTTFIVLFYYKTTCCRGGNRHYSEDIEMKEIYREDENYENDDEYYDENDENDEYYDENDEFDEEKNENYDEDIRVIPTTLFGELTK</sequence>
<feature type="compositionally biased region" description="Acidic residues" evidence="1">
    <location>
        <begin position="204"/>
        <end position="230"/>
    </location>
</feature>
<evidence type="ECO:0000313" key="3">
    <source>
        <dbReference type="EMBL" id="CAE2283499.1"/>
    </source>
</evidence>
<evidence type="ECO:0000256" key="2">
    <source>
        <dbReference type="SAM" id="Phobius"/>
    </source>
</evidence>
<dbReference type="Pfam" id="PF00560">
    <property type="entry name" value="LRR_1"/>
    <property type="match status" value="1"/>
</dbReference>
<dbReference type="InterPro" id="IPR032675">
    <property type="entry name" value="LRR_dom_sf"/>
</dbReference>
<name>A0A7S4K488_9EUKA</name>
<dbReference type="SUPFAM" id="SSF52058">
    <property type="entry name" value="L domain-like"/>
    <property type="match status" value="1"/>
</dbReference>
<organism evidence="3">
    <name type="scientific">Paramoeba aestuarina</name>
    <dbReference type="NCBI Taxonomy" id="180227"/>
    <lineage>
        <taxon>Eukaryota</taxon>
        <taxon>Amoebozoa</taxon>
        <taxon>Discosea</taxon>
        <taxon>Flabellinia</taxon>
        <taxon>Dactylopodida</taxon>
        <taxon>Paramoebidae</taxon>
        <taxon>Paramoeba</taxon>
    </lineage>
</organism>
<dbReference type="EMBL" id="HBKR01005989">
    <property type="protein sequence ID" value="CAE2283499.1"/>
    <property type="molecule type" value="Transcribed_RNA"/>
</dbReference>
<keyword evidence="2" id="KW-0812">Transmembrane</keyword>
<dbReference type="AlphaFoldDB" id="A0A7S4K488"/>
<reference evidence="3" key="1">
    <citation type="submission" date="2021-01" db="EMBL/GenBank/DDBJ databases">
        <authorList>
            <person name="Corre E."/>
            <person name="Pelletier E."/>
            <person name="Niang G."/>
            <person name="Scheremetjew M."/>
            <person name="Finn R."/>
            <person name="Kale V."/>
            <person name="Holt S."/>
            <person name="Cochrane G."/>
            <person name="Meng A."/>
            <person name="Brown T."/>
            <person name="Cohen L."/>
        </authorList>
    </citation>
    <scope>NUCLEOTIDE SEQUENCE</scope>
    <source>
        <strain evidence="3">SoJaBio B1-5/56/2</strain>
    </source>
</reference>
<protein>
    <submittedName>
        <fullName evidence="3">Uncharacterized protein</fullName>
    </submittedName>
</protein>
<gene>
    <name evidence="3" type="ORF">NAES01612_LOCUS3998</name>
</gene>
<feature type="region of interest" description="Disordered" evidence="1">
    <location>
        <begin position="113"/>
        <end position="141"/>
    </location>
</feature>
<feature type="transmembrane region" description="Helical" evidence="2">
    <location>
        <begin position="156"/>
        <end position="175"/>
    </location>
</feature>